<dbReference type="PRINTS" id="PR00111">
    <property type="entry name" value="ABHYDROLASE"/>
</dbReference>
<sequence>MDILFRNSRRKLSQGLLFWLEVGEGTPVIFLHGAWNDSNQWVTVMRLLSQDIHCLTPDLLGFGESENPNIHHSIDLQVDCLAELLQAVKLEKVYLVGDSIGAWIAASYALKYPEQVSGLVLLEPEGVGVAGQEQHWQKMQQLFNCSPMVVKILRLLKPLIKLIGWEQKITEDLQLRQKLLQYPTACQLLFNRKQVEIEAELLQNRLYSLEVPCLILQGGQDTANALAKSNTYGRLISKAELKIIAHAENNLPESCAGVVAGYIRDFVKENL</sequence>
<evidence type="ECO:0000313" key="3">
    <source>
        <dbReference type="Proteomes" id="UP000010474"/>
    </source>
</evidence>
<dbReference type="PATRIC" id="fig|272123.3.peg.2876"/>
<dbReference type="Proteomes" id="UP000010474">
    <property type="component" value="Chromosome"/>
</dbReference>
<protein>
    <submittedName>
        <fullName evidence="2">Alpha/beta hydrolase fold protein</fullName>
    </submittedName>
</protein>
<dbReference type="EMBL" id="CP003659">
    <property type="protein sequence ID" value="AFZ58077.1"/>
    <property type="molecule type" value="Genomic_DNA"/>
</dbReference>
<gene>
    <name evidence="2" type="ordered locus">Anacy_2637</name>
</gene>
<dbReference type="SUPFAM" id="SSF53474">
    <property type="entry name" value="alpha/beta-Hydrolases"/>
    <property type="match status" value="1"/>
</dbReference>
<dbReference type="AlphaFoldDB" id="K9ZHM3"/>
<dbReference type="PANTHER" id="PTHR43798">
    <property type="entry name" value="MONOACYLGLYCEROL LIPASE"/>
    <property type="match status" value="1"/>
</dbReference>
<evidence type="ECO:0000259" key="1">
    <source>
        <dbReference type="Pfam" id="PF00561"/>
    </source>
</evidence>
<proteinExistence type="predicted"/>
<dbReference type="RefSeq" id="WP_015214712.1">
    <property type="nucleotide sequence ID" value="NC_019771.1"/>
</dbReference>
<dbReference type="OrthoDB" id="9808398at2"/>
<organism evidence="2 3">
    <name type="scientific">Anabaena cylindrica (strain ATCC 27899 / PCC 7122)</name>
    <dbReference type="NCBI Taxonomy" id="272123"/>
    <lineage>
        <taxon>Bacteria</taxon>
        <taxon>Bacillati</taxon>
        <taxon>Cyanobacteriota</taxon>
        <taxon>Cyanophyceae</taxon>
        <taxon>Nostocales</taxon>
        <taxon>Nostocaceae</taxon>
        <taxon>Anabaena</taxon>
    </lineage>
</organism>
<dbReference type="KEGG" id="acy:Anacy_2637"/>
<dbReference type="InterPro" id="IPR050266">
    <property type="entry name" value="AB_hydrolase_sf"/>
</dbReference>
<dbReference type="Pfam" id="PF00561">
    <property type="entry name" value="Abhydrolase_1"/>
    <property type="match status" value="1"/>
</dbReference>
<feature type="domain" description="AB hydrolase-1" evidence="1">
    <location>
        <begin position="27"/>
        <end position="127"/>
    </location>
</feature>
<keyword evidence="3" id="KW-1185">Reference proteome</keyword>
<dbReference type="HOGENOM" id="CLU_020336_13_2_3"/>
<accession>K9ZHM3</accession>
<keyword evidence="2" id="KW-0378">Hydrolase</keyword>
<evidence type="ECO:0000313" key="2">
    <source>
        <dbReference type="EMBL" id="AFZ58077.1"/>
    </source>
</evidence>
<dbReference type="eggNOG" id="COG0596">
    <property type="taxonomic scope" value="Bacteria"/>
</dbReference>
<dbReference type="GO" id="GO:0016787">
    <property type="term" value="F:hydrolase activity"/>
    <property type="evidence" value="ECO:0007669"/>
    <property type="project" value="UniProtKB-KW"/>
</dbReference>
<name>K9ZHM3_ANACC</name>
<dbReference type="STRING" id="272123.Anacy_2637"/>
<dbReference type="InterPro" id="IPR000073">
    <property type="entry name" value="AB_hydrolase_1"/>
</dbReference>
<dbReference type="InterPro" id="IPR029058">
    <property type="entry name" value="AB_hydrolase_fold"/>
</dbReference>
<reference evidence="3" key="1">
    <citation type="journal article" date="2013" name="Proc. Natl. Acad. Sci. U.S.A.">
        <title>Improving the coverage of the cyanobacterial phylum using diversity-driven genome sequencing.</title>
        <authorList>
            <person name="Shih P.M."/>
            <person name="Wu D."/>
            <person name="Latifi A."/>
            <person name="Axen S.D."/>
            <person name="Fewer D.P."/>
            <person name="Talla E."/>
            <person name="Calteau A."/>
            <person name="Cai F."/>
            <person name="Tandeau de Marsac N."/>
            <person name="Rippka R."/>
            <person name="Herdman M."/>
            <person name="Sivonen K."/>
            <person name="Coursin T."/>
            <person name="Laurent T."/>
            <person name="Goodwin L."/>
            <person name="Nolan M."/>
            <person name="Davenport K.W."/>
            <person name="Han C.S."/>
            <person name="Rubin E.M."/>
            <person name="Eisen J.A."/>
            <person name="Woyke T."/>
            <person name="Gugger M."/>
            <person name="Kerfeld C.A."/>
        </authorList>
    </citation>
    <scope>NUCLEOTIDE SEQUENCE [LARGE SCALE GENOMIC DNA]</scope>
    <source>
        <strain evidence="3">ATCC 27899 / PCC 7122</strain>
    </source>
</reference>
<dbReference type="Gene3D" id="3.40.50.1820">
    <property type="entry name" value="alpha/beta hydrolase"/>
    <property type="match status" value="1"/>
</dbReference>